<dbReference type="OrthoDB" id="373674at2157"/>
<dbReference type="AlphaFoldDB" id="D1YYE0"/>
<dbReference type="RefSeq" id="WP_012900141.1">
    <property type="nucleotide sequence ID" value="NC_013665.1"/>
</dbReference>
<accession>D1YYE0</accession>
<dbReference type="KEGG" id="mpd:MCP_1390"/>
<name>D1YYE0_METPS</name>
<evidence type="ECO:0008006" key="3">
    <source>
        <dbReference type="Google" id="ProtNLM"/>
    </source>
</evidence>
<keyword evidence="2" id="KW-1185">Reference proteome</keyword>
<reference evidence="1 2" key="1">
    <citation type="journal article" date="2007" name="Appl. Environ. Microbiol.">
        <title>Isolation of key methanogens for global methane emission from rice paddy fields: a novel isolate affiliated with the clone cluster rice cluster I.</title>
        <authorList>
            <person name="Sakai S."/>
            <person name="Imachi H."/>
            <person name="Sekiguchi Y."/>
            <person name="Ohashi A."/>
            <person name="Harada H."/>
            <person name="Kamagata Y."/>
        </authorList>
    </citation>
    <scope>NUCLEOTIDE SEQUENCE [LARGE SCALE GENOMIC DNA]</scope>
    <source>
        <strain evidence="2">DSM 17711 / JCM 13418 / NBRC 101707 / SANAE</strain>
    </source>
</reference>
<reference evidence="2" key="3">
    <citation type="journal article" date="2011" name="PLoS ONE">
        <title>Genome sequence of a mesophilic hydrogenotrophic methanogen Methanocella paludicola, the first cultivated representative of the order Methanocellales.</title>
        <authorList>
            <person name="Sakai S."/>
            <person name="Takaki Y."/>
            <person name="Shimamura S."/>
            <person name="Sekine M."/>
            <person name="Tajima T."/>
            <person name="Kosugi H."/>
            <person name="Ichikawa N."/>
            <person name="Tasumi E."/>
            <person name="Hiraki A.T."/>
            <person name="Shimizu A."/>
            <person name="Kato Y."/>
            <person name="Nishiko R."/>
            <person name="Mori K."/>
            <person name="Fujita N."/>
            <person name="Imachi H."/>
            <person name="Takai K."/>
        </authorList>
    </citation>
    <scope>NUCLEOTIDE SEQUENCE [LARGE SCALE GENOMIC DNA]</scope>
    <source>
        <strain evidence="2">DSM 17711 / JCM 13418 / NBRC 101707 / SANAE</strain>
    </source>
</reference>
<evidence type="ECO:0000313" key="1">
    <source>
        <dbReference type="EMBL" id="BAI61462.1"/>
    </source>
</evidence>
<organism evidence="1 2">
    <name type="scientific">Methanocella paludicola (strain DSM 17711 / JCM 13418 / NBRC 101707 / SANAE)</name>
    <dbReference type="NCBI Taxonomy" id="304371"/>
    <lineage>
        <taxon>Archaea</taxon>
        <taxon>Methanobacteriati</taxon>
        <taxon>Methanobacteriota</taxon>
        <taxon>Stenosarchaea group</taxon>
        <taxon>Methanomicrobia</taxon>
        <taxon>Methanocellales</taxon>
        <taxon>Methanocellaceae</taxon>
        <taxon>Methanocella</taxon>
    </lineage>
</organism>
<sequence>MRGKCIAIICLLTIAFLACGCAGYKAITSSVPLGIIADRPNYTPLMSSTVGIGLTPEYPSSINNSTVSFLWHTDYGYFLSWESPDFKVKNNGQDAVTTDRKIYWSYSPEDMDKDKPPVHITLAMIDKEAGRTLNTTSIGIAWENGHIARVIK</sequence>
<dbReference type="Proteomes" id="UP000001882">
    <property type="component" value="Chromosome"/>
</dbReference>
<gene>
    <name evidence="1" type="ordered locus">MCP_1390</name>
</gene>
<dbReference type="eggNOG" id="arCOG13226">
    <property type="taxonomic scope" value="Archaea"/>
</dbReference>
<dbReference type="GeneID" id="8681352"/>
<dbReference type="EMBL" id="AP011532">
    <property type="protein sequence ID" value="BAI61462.1"/>
    <property type="molecule type" value="Genomic_DNA"/>
</dbReference>
<proteinExistence type="predicted"/>
<reference evidence="1 2" key="2">
    <citation type="journal article" date="2008" name="Int. J. Syst. Evol. Microbiol.">
        <title>Methanocella paludicola gen. nov., sp. nov., a methane-producing archaeon, the first isolate of the lineage 'Rice Cluster I', and proposal of the new archaeal order Methanocellales ord. nov.</title>
        <authorList>
            <person name="Sakai S."/>
            <person name="Imachi H."/>
            <person name="Hanada S."/>
            <person name="Ohashi A."/>
            <person name="Harada H."/>
            <person name="Kamagata Y."/>
        </authorList>
    </citation>
    <scope>NUCLEOTIDE SEQUENCE [LARGE SCALE GENOMIC DNA]</scope>
    <source>
        <strain evidence="2">DSM 17711 / JCM 13418 / NBRC 101707 / SANAE</strain>
    </source>
</reference>
<dbReference type="PROSITE" id="PS51257">
    <property type="entry name" value="PROKAR_LIPOPROTEIN"/>
    <property type="match status" value="1"/>
</dbReference>
<protein>
    <recommendedName>
        <fullName evidence="3">Lipoprotein</fullName>
    </recommendedName>
</protein>
<dbReference type="InParanoid" id="D1YYE0"/>
<evidence type="ECO:0000313" key="2">
    <source>
        <dbReference type="Proteomes" id="UP000001882"/>
    </source>
</evidence>